<evidence type="ECO:0000313" key="1">
    <source>
        <dbReference type="EMBL" id="GBN57037.1"/>
    </source>
</evidence>
<keyword evidence="2" id="KW-1185">Reference proteome</keyword>
<reference evidence="1 2" key="1">
    <citation type="journal article" date="2019" name="Sci. Rep.">
        <title>Orb-weaving spider Araneus ventricosus genome elucidates the spidroin gene catalogue.</title>
        <authorList>
            <person name="Kono N."/>
            <person name="Nakamura H."/>
            <person name="Ohtoshi R."/>
            <person name="Moran D.A.P."/>
            <person name="Shinohara A."/>
            <person name="Yoshida Y."/>
            <person name="Fujiwara M."/>
            <person name="Mori M."/>
            <person name="Tomita M."/>
            <person name="Arakawa K."/>
        </authorList>
    </citation>
    <scope>NUCLEOTIDE SEQUENCE [LARGE SCALE GENOMIC DNA]</scope>
</reference>
<comment type="caution">
    <text evidence="1">The sequence shown here is derived from an EMBL/GenBank/DDBJ whole genome shotgun (WGS) entry which is preliminary data.</text>
</comment>
<evidence type="ECO:0000313" key="2">
    <source>
        <dbReference type="Proteomes" id="UP000499080"/>
    </source>
</evidence>
<dbReference type="OrthoDB" id="7537251at2759"/>
<sequence>MRAYPTAPGYPSVTKTNTYKKDERGVRRALSRTVHHISVVSALLGRTPPHDPVPEAITAAERLNGHGTALLGRTRKHQGLAHVVTNSAIISAVDELIRQERRITTREIAVKLSICKGTMHHIIHKKLGYGNVCAQWVPRHL</sequence>
<accession>A0A4Y2Q399</accession>
<dbReference type="AlphaFoldDB" id="A0A4Y2Q399"/>
<name>A0A4Y2Q399_ARAVE</name>
<dbReference type="Proteomes" id="UP000499080">
    <property type="component" value="Unassembled WGS sequence"/>
</dbReference>
<organism evidence="1 2">
    <name type="scientific">Araneus ventricosus</name>
    <name type="common">Orbweaver spider</name>
    <name type="synonym">Epeira ventricosa</name>
    <dbReference type="NCBI Taxonomy" id="182803"/>
    <lineage>
        <taxon>Eukaryota</taxon>
        <taxon>Metazoa</taxon>
        <taxon>Ecdysozoa</taxon>
        <taxon>Arthropoda</taxon>
        <taxon>Chelicerata</taxon>
        <taxon>Arachnida</taxon>
        <taxon>Araneae</taxon>
        <taxon>Araneomorphae</taxon>
        <taxon>Entelegynae</taxon>
        <taxon>Araneoidea</taxon>
        <taxon>Araneidae</taxon>
        <taxon>Araneus</taxon>
    </lineage>
</organism>
<proteinExistence type="predicted"/>
<protein>
    <submittedName>
        <fullName evidence="1">Uncharacterized protein</fullName>
    </submittedName>
</protein>
<dbReference type="EMBL" id="BGPR01012654">
    <property type="protein sequence ID" value="GBN57037.1"/>
    <property type="molecule type" value="Genomic_DNA"/>
</dbReference>
<gene>
    <name evidence="1" type="ORF">AVEN_7041_1</name>
</gene>